<name>A0A161SMV7_9BRAD</name>
<dbReference type="STRING" id="943830.A4A58_11770"/>
<evidence type="ECO:0000313" key="1">
    <source>
        <dbReference type="EMBL" id="KZD21792.1"/>
    </source>
</evidence>
<protein>
    <submittedName>
        <fullName evidence="1">Uncharacterized protein</fullName>
    </submittedName>
</protein>
<gene>
    <name evidence="1" type="ORF">A4A58_11770</name>
</gene>
<dbReference type="AlphaFoldDB" id="A0A161SMV7"/>
<accession>A0A161SMV7</accession>
<dbReference type="Proteomes" id="UP000076574">
    <property type="component" value="Unassembled WGS sequence"/>
</dbReference>
<sequence>MSLDSRAFLIHDIAAFPFVWLRHDAMHVRSPAQWEIEMDDLLERGEPFVIIFEAGEHDESHEDRKARALWLKRNKQALAGVCLAVIAIEPDTVIRVLREAQSAMAAKAFGIAAKVVACEADAFLVARKLLEQARG</sequence>
<reference evidence="1 2" key="1">
    <citation type="submission" date="2016-03" db="EMBL/GenBank/DDBJ databases">
        <title>Microsymbionts genomes from the relict species Vavilovia formosa (Stev.) Fed.</title>
        <authorList>
            <person name="Kopat V."/>
            <person name="Chirak E."/>
            <person name="Kimeklis A."/>
            <person name="Andronov E."/>
        </authorList>
    </citation>
    <scope>NUCLEOTIDE SEQUENCE [LARGE SCALE GENOMIC DNA]</scope>
    <source>
        <strain evidence="1 2">Vaf07</strain>
    </source>
</reference>
<keyword evidence="2" id="KW-1185">Reference proteome</keyword>
<proteinExistence type="predicted"/>
<organism evidence="1 2">
    <name type="scientific">Tardiphaga robiniae</name>
    <dbReference type="NCBI Taxonomy" id="943830"/>
    <lineage>
        <taxon>Bacteria</taxon>
        <taxon>Pseudomonadati</taxon>
        <taxon>Pseudomonadota</taxon>
        <taxon>Alphaproteobacteria</taxon>
        <taxon>Hyphomicrobiales</taxon>
        <taxon>Nitrobacteraceae</taxon>
        <taxon>Tardiphaga</taxon>
    </lineage>
</organism>
<evidence type="ECO:0000313" key="2">
    <source>
        <dbReference type="Proteomes" id="UP000076574"/>
    </source>
</evidence>
<comment type="caution">
    <text evidence="1">The sequence shown here is derived from an EMBL/GenBank/DDBJ whole genome shotgun (WGS) entry which is preliminary data.</text>
</comment>
<dbReference type="EMBL" id="LVYV01000034">
    <property type="protein sequence ID" value="KZD21792.1"/>
    <property type="molecule type" value="Genomic_DNA"/>
</dbReference>